<dbReference type="Proteomes" id="UP000467249">
    <property type="component" value="Chromosome"/>
</dbReference>
<dbReference type="AlphaFoldDB" id="A0A6N4WF12"/>
<evidence type="ECO:0000313" key="3">
    <source>
        <dbReference type="EMBL" id="BBZ78674.1"/>
    </source>
</evidence>
<evidence type="ECO:0000313" key="4">
    <source>
        <dbReference type="Proteomes" id="UP000467249"/>
    </source>
</evidence>
<sequence>MSSPQSSSNPVAVITGAGSATGIGHATALAIAETHSLVVCATTQRIEDRVAELRDAGAHATGFVGDLSRPDEAARLIEETLAWGGRLDALVNNAGMVATSGGEEQTAIGETTDEVWRATLARNLDTAFFVTRAALKPMLAQGFGRIVTVGSLSGSVMAYRGDAAYHAAKSAVVGLTRSVAVDHARRGVTANVVAPGWIATGSSSGYEREQGLACPIGRPGRPDEVAALVAFLISPAASYITGQVLVVDGGNSIAEERGSAPGVTP</sequence>
<proteinExistence type="inferred from homology"/>
<dbReference type="SUPFAM" id="SSF51735">
    <property type="entry name" value="NAD(P)-binding Rossmann-fold domains"/>
    <property type="match status" value="1"/>
</dbReference>
<dbReference type="GO" id="GO:0030497">
    <property type="term" value="P:fatty acid elongation"/>
    <property type="evidence" value="ECO:0007669"/>
    <property type="project" value="TreeGrafter"/>
</dbReference>
<dbReference type="KEGG" id="many:MANY_40110"/>
<dbReference type="InterPro" id="IPR036291">
    <property type="entry name" value="NAD(P)-bd_dom_sf"/>
</dbReference>
<accession>A0A6N4WF12</accession>
<dbReference type="PRINTS" id="PR00081">
    <property type="entry name" value="GDHRDH"/>
</dbReference>
<keyword evidence="2" id="KW-0560">Oxidoreductase</keyword>
<dbReference type="Pfam" id="PF13561">
    <property type="entry name" value="adh_short_C2"/>
    <property type="match status" value="1"/>
</dbReference>
<comment type="similarity">
    <text evidence="1">Belongs to the short-chain dehydrogenases/reductases (SDR) family.</text>
</comment>
<evidence type="ECO:0000256" key="1">
    <source>
        <dbReference type="ARBA" id="ARBA00006484"/>
    </source>
</evidence>
<dbReference type="RefSeq" id="WP_163805792.1">
    <property type="nucleotide sequence ID" value="NZ_AP022620.1"/>
</dbReference>
<dbReference type="PANTHER" id="PTHR42760:SF129">
    <property type="entry name" value="OXIDOREDUCTASE"/>
    <property type="match status" value="1"/>
</dbReference>
<protein>
    <submittedName>
        <fullName evidence="3">Short-chain dehydrogenase</fullName>
    </submittedName>
</protein>
<name>A0A6N4WF12_9MYCO</name>
<dbReference type="GO" id="GO:0016616">
    <property type="term" value="F:oxidoreductase activity, acting on the CH-OH group of donors, NAD or NADP as acceptor"/>
    <property type="evidence" value="ECO:0007669"/>
    <property type="project" value="TreeGrafter"/>
</dbReference>
<dbReference type="Gene3D" id="3.40.50.720">
    <property type="entry name" value="NAD(P)-binding Rossmann-like Domain"/>
    <property type="match status" value="1"/>
</dbReference>
<dbReference type="FunFam" id="3.40.50.720:FF:000084">
    <property type="entry name" value="Short-chain dehydrogenase reductase"/>
    <property type="match status" value="1"/>
</dbReference>
<reference evidence="3 4" key="1">
    <citation type="journal article" date="2019" name="Emerg. Microbes Infect.">
        <title>Comprehensive subspecies identification of 175 nontuberculous mycobacteria species based on 7547 genomic profiles.</title>
        <authorList>
            <person name="Matsumoto Y."/>
            <person name="Kinjo T."/>
            <person name="Motooka D."/>
            <person name="Nabeya D."/>
            <person name="Jung N."/>
            <person name="Uechi K."/>
            <person name="Horii T."/>
            <person name="Iida T."/>
            <person name="Fujita J."/>
            <person name="Nakamura S."/>
        </authorList>
    </citation>
    <scope>NUCLEOTIDE SEQUENCE [LARGE SCALE GENOMIC DNA]</scope>
    <source>
        <strain evidence="3 4">JCM 30275</strain>
    </source>
</reference>
<dbReference type="InterPro" id="IPR002347">
    <property type="entry name" value="SDR_fam"/>
</dbReference>
<keyword evidence="4" id="KW-1185">Reference proteome</keyword>
<dbReference type="PRINTS" id="PR00080">
    <property type="entry name" value="SDRFAMILY"/>
</dbReference>
<gene>
    <name evidence="3" type="ORF">MANY_40110</name>
</gene>
<organism evidence="3 4">
    <name type="scientific">Mycolicibacterium anyangense</name>
    <dbReference type="NCBI Taxonomy" id="1431246"/>
    <lineage>
        <taxon>Bacteria</taxon>
        <taxon>Bacillati</taxon>
        <taxon>Actinomycetota</taxon>
        <taxon>Actinomycetes</taxon>
        <taxon>Mycobacteriales</taxon>
        <taxon>Mycobacteriaceae</taxon>
        <taxon>Mycolicibacterium</taxon>
    </lineage>
</organism>
<dbReference type="PANTHER" id="PTHR42760">
    <property type="entry name" value="SHORT-CHAIN DEHYDROGENASES/REDUCTASES FAMILY MEMBER"/>
    <property type="match status" value="1"/>
</dbReference>
<dbReference type="EMBL" id="AP022620">
    <property type="protein sequence ID" value="BBZ78674.1"/>
    <property type="molecule type" value="Genomic_DNA"/>
</dbReference>
<evidence type="ECO:0000256" key="2">
    <source>
        <dbReference type="ARBA" id="ARBA00023002"/>
    </source>
</evidence>